<dbReference type="SUPFAM" id="SSF111347">
    <property type="entry name" value="Rap/Ran-GAP"/>
    <property type="match status" value="1"/>
</dbReference>
<dbReference type="PANTHER" id="PTHR10063">
    <property type="entry name" value="TUBERIN"/>
    <property type="match status" value="1"/>
</dbReference>
<dbReference type="InterPro" id="IPR024584">
    <property type="entry name" value="Tuberin_N"/>
</dbReference>
<dbReference type="GO" id="GO:0032007">
    <property type="term" value="P:negative regulation of TOR signaling"/>
    <property type="evidence" value="ECO:0007669"/>
    <property type="project" value="TreeGrafter"/>
</dbReference>
<feature type="compositionally biased region" description="Polar residues" evidence="2">
    <location>
        <begin position="457"/>
        <end position="469"/>
    </location>
</feature>
<feature type="region of interest" description="Disordered" evidence="2">
    <location>
        <begin position="880"/>
        <end position="905"/>
    </location>
</feature>
<feature type="domain" description="Rap-GAP" evidence="3">
    <location>
        <begin position="1005"/>
        <end position="1242"/>
    </location>
</feature>
<dbReference type="PROSITE" id="PS50085">
    <property type="entry name" value="RAPGAP"/>
    <property type="match status" value="1"/>
</dbReference>
<gene>
    <name evidence="4" type="ORF">FOC4_g10011154</name>
</gene>
<name>N1RI26_FUSC4</name>
<dbReference type="GO" id="GO:0005634">
    <property type="term" value="C:nucleus"/>
    <property type="evidence" value="ECO:0007669"/>
    <property type="project" value="InterPro"/>
</dbReference>
<sequence length="1343" mass="147719">MLRRLASLSHQDSNETSHEHMSPQPGDGPSSPDTSRQGGLAHVLRGLTSSKLSKSSPSIASPSSANAQPTAEFVHAPAPAVSPNPPHGLSSSHMESFELLKNGSPNERIAAANSLKYAIAEYPLNPVLDICLQKDSWNTLSNLFKSHNGQATIRILLDILRNNPTDGAKEKDVNREIRGALAVLQKVLSKSPENGYPGIPFALLADGLAIVAKTGTSIKTLTAILQLLNALFDGGDGHIHRLIIDEDWSVILEAAATCSKRAIPGPRDSDGYRSPIRDEKPEEALIRELIILIKQLDVLINQKSDVFVPRATIISFLTEVHQFLPDETASSVLNYFQQFRCCSPSDLQWEENLTLVLKGFFGNRDRSSQIRLRALETIMDAYEVVDLVGDDPEESFIPQLAKSILQDVSEETDVLVLEGIMSLMVSVVVSCDMELFDYIVDALRGIVIGDRLKSPIPSSASHSPFAQGSSEEHLPQGQSPSNVVAKGYVKIFVQTMDYDSGKSLRLYHALINIVKSSHCEVDARLTAMKLLFRLRADWANRIFITKTLETNFVAASLCRTPETYAKKQAEEAAQSIRLLRNEHGGSSRSARGISFSQGQGHERGMPVRSASVAAGSGLLGSSGSAARYHQLWSLPDPEALPESVTGVFSPVLVSHSPGSAELVMGEEVQKTKTNIEATALDIAAWLEAVLGLLHGCDWEVYSFALVHLPSQLSNHAIFRDAIPQIQELRRLICEQIRTNSFQEPPNASGLRRADVAICLFHSLTMILSYHDHFQKGDEDEIVKTFVHGIATWERSAKCCIHALSICCHELPLSTSKSLVQLLTKMSTIITQPHVSIHILEFLACLSRLHNVYVNFREEEYKIVFGICIRYLQSVRDKKASNRNSHASEPSTPATSTGNLSDAIHPSATDDLPHIVTVNQATTTGWAQIVKRQPSGTSAFTIRETFDPPPPHQTPNYVDISREGQVSTNTILPSHIMVQLMSSIPQGHDLARPIPLPEDDAVERAIRVFDRSSTVDGHKVGVIYIGEGQTDEVEILGNVSGSSDYMEFLNNLGTLTKLKGATFNTHGLDREFDSDGQYTFCWRDRVTEIVFHVTTQMPTNLEHDPRCTMKKRHIGNDFVNIVFNDSGLPFRFDTFPGDFNFVHIVITPASRASFIAARDASKHSQPFYRVQVLSKPGFPEISPASEMKIVSLKALPGLIRLLALNASVFSHVWANREGGEHVSSWRSRLRAIKRLREKYTPSKSGQITPSASQNSSLGGAPPLHQQQPLLPQGDISSSRPASTVRDSFTSLRRTSVATFFTSTSEQTSHRSSMLSSSTTTNDTEIGPFHAQDSHTDTVDFSKWA</sequence>
<dbReference type="InterPro" id="IPR016024">
    <property type="entry name" value="ARM-type_fold"/>
</dbReference>
<dbReference type="HOGENOM" id="CLU_003828_0_0_1"/>
<organism evidence="4 5">
    <name type="scientific">Fusarium oxysporum f. sp. cubense (strain race 4)</name>
    <name type="common">Panama disease fungus</name>
    <dbReference type="NCBI Taxonomy" id="2502994"/>
    <lineage>
        <taxon>Eukaryota</taxon>
        <taxon>Fungi</taxon>
        <taxon>Dikarya</taxon>
        <taxon>Ascomycota</taxon>
        <taxon>Pezizomycotina</taxon>
        <taxon>Sordariomycetes</taxon>
        <taxon>Hypocreomycetidae</taxon>
        <taxon>Hypocreales</taxon>
        <taxon>Nectriaceae</taxon>
        <taxon>Fusarium</taxon>
        <taxon>Fusarium oxysporum species complex</taxon>
    </lineage>
</organism>
<dbReference type="GO" id="GO:0005096">
    <property type="term" value="F:GTPase activator activity"/>
    <property type="evidence" value="ECO:0007669"/>
    <property type="project" value="UniProtKB-KW"/>
</dbReference>
<feature type="region of interest" description="Disordered" evidence="2">
    <location>
        <begin position="1237"/>
        <end position="1286"/>
    </location>
</feature>
<feature type="region of interest" description="Disordered" evidence="2">
    <location>
        <begin position="1"/>
        <end position="70"/>
    </location>
</feature>
<dbReference type="STRING" id="1229665.N1RI26"/>
<keyword evidence="1" id="KW-0343">GTPase activation</keyword>
<feature type="region of interest" description="Disordered" evidence="2">
    <location>
        <begin position="457"/>
        <end position="481"/>
    </location>
</feature>
<protein>
    <submittedName>
        <fullName evidence="4">Tuberous sclerosis 2 protein like protein</fullName>
    </submittedName>
</protein>
<evidence type="ECO:0000259" key="3">
    <source>
        <dbReference type="PROSITE" id="PS50085"/>
    </source>
</evidence>
<dbReference type="InterPro" id="IPR027107">
    <property type="entry name" value="Tuberin/Ral-act_asu"/>
</dbReference>
<evidence type="ECO:0000313" key="4">
    <source>
        <dbReference type="EMBL" id="EMT65176.1"/>
    </source>
</evidence>
<feature type="region of interest" description="Disordered" evidence="2">
    <location>
        <begin position="581"/>
        <end position="603"/>
    </location>
</feature>
<feature type="compositionally biased region" description="Low complexity" evidence="2">
    <location>
        <begin position="1308"/>
        <end position="1322"/>
    </location>
</feature>
<dbReference type="OrthoDB" id="19311at2759"/>
<feature type="compositionally biased region" description="Low complexity" evidence="2">
    <location>
        <begin position="22"/>
        <end position="35"/>
    </location>
</feature>
<feature type="compositionally biased region" description="Low complexity" evidence="2">
    <location>
        <begin position="49"/>
        <end position="65"/>
    </location>
</feature>
<dbReference type="Pfam" id="PF02145">
    <property type="entry name" value="Rap_GAP"/>
    <property type="match status" value="1"/>
</dbReference>
<dbReference type="Gene3D" id="3.40.50.11210">
    <property type="entry name" value="Rap/Ran-GAP"/>
    <property type="match status" value="1"/>
</dbReference>
<feature type="compositionally biased region" description="Polar residues" evidence="2">
    <location>
        <begin position="1240"/>
        <end position="1255"/>
    </location>
</feature>
<dbReference type="InterPro" id="IPR000331">
    <property type="entry name" value="Rap/Ran_GAP_dom"/>
</dbReference>
<feature type="compositionally biased region" description="Basic and acidic residues" evidence="2">
    <location>
        <begin position="1330"/>
        <end position="1343"/>
    </location>
</feature>
<evidence type="ECO:0000256" key="1">
    <source>
        <dbReference type="ARBA" id="ARBA00022468"/>
    </source>
</evidence>
<keyword evidence="5" id="KW-1185">Reference proteome</keyword>
<feature type="compositionally biased region" description="Low complexity" evidence="2">
    <location>
        <begin position="1256"/>
        <end position="1272"/>
    </location>
</feature>
<dbReference type="Pfam" id="PF11864">
    <property type="entry name" value="DUF3384"/>
    <property type="match status" value="1"/>
</dbReference>
<dbReference type="Pfam" id="PF03542">
    <property type="entry name" value="Tuberin"/>
    <property type="match status" value="1"/>
</dbReference>
<feature type="compositionally biased region" description="Polar residues" evidence="2">
    <location>
        <begin position="881"/>
        <end position="899"/>
    </location>
</feature>
<dbReference type="Proteomes" id="UP000016929">
    <property type="component" value="Unassembled WGS sequence"/>
</dbReference>
<dbReference type="EMBL" id="KB726990">
    <property type="protein sequence ID" value="EMT65176.1"/>
    <property type="molecule type" value="Genomic_DNA"/>
</dbReference>
<evidence type="ECO:0000313" key="5">
    <source>
        <dbReference type="Proteomes" id="UP000016929"/>
    </source>
</evidence>
<dbReference type="GO" id="GO:0051056">
    <property type="term" value="P:regulation of small GTPase mediated signal transduction"/>
    <property type="evidence" value="ECO:0007669"/>
    <property type="project" value="InterPro"/>
</dbReference>
<feature type="compositionally biased region" description="Basic and acidic residues" evidence="2">
    <location>
        <begin position="12"/>
        <end position="21"/>
    </location>
</feature>
<dbReference type="PANTHER" id="PTHR10063:SF0">
    <property type="entry name" value="TUBERIN"/>
    <property type="match status" value="1"/>
</dbReference>
<proteinExistence type="predicted"/>
<feature type="compositionally biased region" description="Polar residues" evidence="2">
    <location>
        <begin position="1273"/>
        <end position="1286"/>
    </location>
</feature>
<evidence type="ECO:0000256" key="2">
    <source>
        <dbReference type="SAM" id="MobiDB-lite"/>
    </source>
</evidence>
<reference evidence="5" key="2">
    <citation type="journal article" date="2014" name="PLoS ONE">
        <title>Genome and Transcriptome Analysis of the Fungal Pathogen Fusarium oxysporum f. sp. cubense Causing Banana Vascular Wilt Disease.</title>
        <authorList>
            <person name="Guo L."/>
            <person name="Han L."/>
            <person name="Yang L."/>
            <person name="Zeng H."/>
            <person name="Fan D."/>
            <person name="Zhu Y."/>
            <person name="Feng Y."/>
            <person name="Wang G."/>
            <person name="Peng C."/>
            <person name="Jiang X."/>
            <person name="Zhou D."/>
            <person name="Ni P."/>
            <person name="Liang C."/>
            <person name="Liu L."/>
            <person name="Wang J."/>
            <person name="Mao C."/>
            <person name="Fang X."/>
            <person name="Peng M."/>
            <person name="Huang J."/>
        </authorList>
    </citation>
    <scope>NUCLEOTIDE SEQUENCE [LARGE SCALE GENOMIC DNA]</scope>
    <source>
        <strain evidence="5">race 4</strain>
    </source>
</reference>
<dbReference type="GO" id="GO:0033596">
    <property type="term" value="C:TSC1-TSC2 complex"/>
    <property type="evidence" value="ECO:0007669"/>
    <property type="project" value="TreeGrafter"/>
</dbReference>
<dbReference type="InterPro" id="IPR035974">
    <property type="entry name" value="Rap/Ran-GAP_sf"/>
</dbReference>
<reference evidence="5" key="1">
    <citation type="submission" date="2012-09" db="EMBL/GenBank/DDBJ databases">
        <title>Genome sequencing and comparative transcriptomics of race 1 and race 4 of banana pathogen: Fusarium oxysporum f. sp. cubense.</title>
        <authorList>
            <person name="Fang X."/>
            <person name="Huang J."/>
        </authorList>
    </citation>
    <scope>NUCLEOTIDE SEQUENCE [LARGE SCALE GENOMIC DNA]</scope>
    <source>
        <strain evidence="5">race 4</strain>
    </source>
</reference>
<accession>N1RI26</accession>
<feature type="compositionally biased region" description="Polar residues" evidence="2">
    <location>
        <begin position="586"/>
        <end position="599"/>
    </location>
</feature>
<dbReference type="FunFam" id="3.40.50.11210:FF:000007">
    <property type="entry name" value="Tuberous sclerosis 2"/>
    <property type="match status" value="1"/>
</dbReference>
<dbReference type="InterPro" id="IPR018515">
    <property type="entry name" value="Tuberin-type_domain"/>
</dbReference>
<dbReference type="SUPFAM" id="SSF48371">
    <property type="entry name" value="ARM repeat"/>
    <property type="match status" value="1"/>
</dbReference>
<feature type="region of interest" description="Disordered" evidence="2">
    <location>
        <begin position="1300"/>
        <end position="1343"/>
    </location>
</feature>